<dbReference type="RefSeq" id="WP_073113385.1">
    <property type="nucleotide sequence ID" value="NZ_FQZY01000156.1"/>
</dbReference>
<evidence type="ECO:0000313" key="2">
    <source>
        <dbReference type="Proteomes" id="UP000184301"/>
    </source>
</evidence>
<dbReference type="EMBL" id="FQZY01000156">
    <property type="protein sequence ID" value="SHL04445.1"/>
    <property type="molecule type" value="Genomic_DNA"/>
</dbReference>
<sequence length="69" mass="7969">MQETIIDFYCKNCKKFLHVSYKVTGDENALILPNAIIKCDHSHCKRALILKRITEKKLLEGAVNGKFYL</sequence>
<gene>
    <name evidence="1" type="ORF">SAMN02745243_04196</name>
</gene>
<name>A0A1M6XF54_9FIRM</name>
<dbReference type="Proteomes" id="UP000184301">
    <property type="component" value="Unassembled WGS sequence"/>
</dbReference>
<protein>
    <submittedName>
        <fullName evidence="1">Uncharacterized protein</fullName>
    </submittedName>
</protein>
<proteinExistence type="predicted"/>
<reference evidence="1 2" key="1">
    <citation type="submission" date="2016-11" db="EMBL/GenBank/DDBJ databases">
        <authorList>
            <person name="Jaros S."/>
            <person name="Januszkiewicz K."/>
            <person name="Wedrychowicz H."/>
        </authorList>
    </citation>
    <scope>NUCLEOTIDE SEQUENCE [LARGE SCALE GENOMIC DNA]</scope>
    <source>
        <strain evidence="1 2">DSM 15480</strain>
    </source>
</reference>
<keyword evidence="2" id="KW-1185">Reference proteome</keyword>
<dbReference type="OrthoDB" id="2059992at2"/>
<accession>A0A1M6XF54</accession>
<organism evidence="1 2">
    <name type="scientific">Hespellia stercorisuis DSM 15480</name>
    <dbReference type="NCBI Taxonomy" id="1121950"/>
    <lineage>
        <taxon>Bacteria</taxon>
        <taxon>Bacillati</taxon>
        <taxon>Bacillota</taxon>
        <taxon>Clostridia</taxon>
        <taxon>Lachnospirales</taxon>
        <taxon>Lachnospiraceae</taxon>
        <taxon>Hespellia</taxon>
    </lineage>
</organism>
<dbReference type="AlphaFoldDB" id="A0A1M6XF54"/>
<evidence type="ECO:0000313" key="1">
    <source>
        <dbReference type="EMBL" id="SHL04445.1"/>
    </source>
</evidence>